<feature type="compositionally biased region" description="Low complexity" evidence="1">
    <location>
        <begin position="140"/>
        <end position="168"/>
    </location>
</feature>
<dbReference type="InterPro" id="IPR024535">
    <property type="entry name" value="RHGA/B-epi-like_pectate_lyase"/>
</dbReference>
<dbReference type="PANTHER" id="PTHR33928:SF2">
    <property type="entry name" value="PECTATE LYASE SUPERFAMILY PROTEIN DOMAIN-CONTAINING PROTEIN-RELATED"/>
    <property type="match status" value="1"/>
</dbReference>
<dbReference type="CDD" id="cd23668">
    <property type="entry name" value="GH55_beta13glucanase-like"/>
    <property type="match status" value="1"/>
</dbReference>
<dbReference type="Gene3D" id="2.160.20.10">
    <property type="entry name" value="Single-stranded right-handed beta-helix, Pectin lyase-like"/>
    <property type="match status" value="2"/>
</dbReference>
<dbReference type="STRING" id="1441469.A0A225B2F5"/>
<dbReference type="InterPro" id="IPR011050">
    <property type="entry name" value="Pectin_lyase_fold/virulence"/>
</dbReference>
<name>A0A225B2F5_TALAT</name>
<feature type="region of interest" description="Disordered" evidence="1">
    <location>
        <begin position="61"/>
        <end position="173"/>
    </location>
</feature>
<dbReference type="InterPro" id="IPR012334">
    <property type="entry name" value="Pectin_lyas_fold"/>
</dbReference>
<proteinExistence type="predicted"/>
<sequence>MYIELVWMAFASTAAANIGPLPLPEPTQLFAPDNGLLKLSPEPISALAGALLPFLFTQSGSPVPTSAQDSPSSQTPSPAATSTTPSPAATSTTPSPAATSTTPSPAATSTTPSPATPSTTPSSTPASSSGYNNGGPKVPGSTPSVSRSASRSASSTPGGSSSSGKTSTNYCMGAQTTQTPTEYWLHAQDHTGNGRGYAPFVEGNPSYPVYRDVTAYGAKNDGTGNQTSAIQQAINTDGQGGTRESKGNTYMPAEVFLPGGVYTLGSTLTLRLGTIIVGDPLNRPIIKASSDFIGSTLVNGQDPASGHPETVFMIAMRNVILDTTDIDSSYSFTALQWGIAQGCALSNVEINMPQDSVGHIGIHLNGGSTIAVTDVTINGGGIGIQNSNQQVNFKNINFNGCRTGFAATGGFTVVLQSATFQNCGLGIDMTKNDLGSMVVLDSRSTNTGTLVKFHDSSNDSGSRNSQIVIENLSSSGQYPIAVTSDGTTVLNSQSYVDTWIYGNDIPGSYKAGESAYTTRPSTLLDGNGRYFIRKQPDYSNYPASQVVNVKKVSGLPVKGDGVTDDSTNLNAILRQNAANCQITYFPYGVYILRDTLFIPPGSRIIGEAWAVLSGAGSAFTDTWNPRAVVKVGYPGDVGVAEIQNMRFTVSEVLPGAILLEINMAGTNPGDVGLWNTLTTVGGTADTSVSTSCINQDPSYCMAAFMHVHLAESSSAYVENHWGWTADHNLDGGPSVIVISSGRGILVESTRATWLVGTSFEHNWLYQYNIHSAQNIYAGMMQTETPYMQGEGAIQTVPAPWSISNQYNDPDYSWCSSTDQHCRSALSTNVDGGSNIMLYGSAAWAFFEGTWNGLYNTPCASGICQTNMMRVTNTTHNLAWYSLSTKSTDVMVLDAHSNPREYNNPGGWSGMIQAYRQFMA</sequence>
<feature type="signal peptide" evidence="2">
    <location>
        <begin position="1"/>
        <end position="16"/>
    </location>
</feature>
<protein>
    <recommendedName>
        <fullName evidence="3">Rhamnogalacturonase A/B/Epimerase-like pectate lyase domain-containing protein</fullName>
    </recommendedName>
</protein>
<gene>
    <name evidence="4" type="ORF">UA08_02169</name>
</gene>
<accession>A0A225B2F5</accession>
<dbReference type="InterPro" id="IPR039279">
    <property type="entry name" value="QRT3-like"/>
</dbReference>
<dbReference type="PANTHER" id="PTHR33928">
    <property type="entry name" value="POLYGALACTURONASE QRT3"/>
    <property type="match status" value="1"/>
</dbReference>
<dbReference type="AlphaFoldDB" id="A0A225B2F5"/>
<reference evidence="4 5" key="1">
    <citation type="submission" date="2015-06" db="EMBL/GenBank/DDBJ databases">
        <title>Talaromyces atroroseus IBT 11181 draft genome.</title>
        <authorList>
            <person name="Rasmussen K.B."/>
            <person name="Rasmussen S."/>
            <person name="Petersen B."/>
            <person name="Sicheritz-Ponten T."/>
            <person name="Mortensen U.H."/>
            <person name="Thrane U."/>
        </authorList>
    </citation>
    <scope>NUCLEOTIDE SEQUENCE [LARGE SCALE GENOMIC DNA]</scope>
    <source>
        <strain evidence="4 5">IBT 11181</strain>
    </source>
</reference>
<evidence type="ECO:0000313" key="4">
    <source>
        <dbReference type="EMBL" id="OKL62159.1"/>
    </source>
</evidence>
<dbReference type="EMBL" id="LFMY01000003">
    <property type="protein sequence ID" value="OKL62159.1"/>
    <property type="molecule type" value="Genomic_DNA"/>
</dbReference>
<dbReference type="Pfam" id="PF12708">
    <property type="entry name" value="Pect-lyase_RHGA_epim"/>
    <property type="match status" value="2"/>
</dbReference>
<keyword evidence="2" id="KW-0732">Signal</keyword>
<dbReference type="OrthoDB" id="1046782at2759"/>
<evidence type="ECO:0000256" key="2">
    <source>
        <dbReference type="SAM" id="SignalP"/>
    </source>
</evidence>
<evidence type="ECO:0000313" key="5">
    <source>
        <dbReference type="Proteomes" id="UP000214365"/>
    </source>
</evidence>
<feature type="domain" description="Rhamnogalacturonase A/B/Epimerase-like pectate lyase" evidence="3">
    <location>
        <begin position="210"/>
        <end position="428"/>
    </location>
</feature>
<keyword evidence="5" id="KW-1185">Reference proteome</keyword>
<organism evidence="4 5">
    <name type="scientific">Talaromyces atroroseus</name>
    <dbReference type="NCBI Taxonomy" id="1441469"/>
    <lineage>
        <taxon>Eukaryota</taxon>
        <taxon>Fungi</taxon>
        <taxon>Dikarya</taxon>
        <taxon>Ascomycota</taxon>
        <taxon>Pezizomycotina</taxon>
        <taxon>Eurotiomycetes</taxon>
        <taxon>Eurotiomycetidae</taxon>
        <taxon>Eurotiales</taxon>
        <taxon>Trichocomaceae</taxon>
        <taxon>Talaromyces</taxon>
        <taxon>Talaromyces sect. Trachyspermi</taxon>
    </lineage>
</organism>
<dbReference type="FunFam" id="2.160.20.10:FF:000043">
    <property type="entry name" value="Exo-beta-1,3-glucanase, putative"/>
    <property type="match status" value="1"/>
</dbReference>
<evidence type="ECO:0000256" key="1">
    <source>
        <dbReference type="SAM" id="MobiDB-lite"/>
    </source>
</evidence>
<comment type="caution">
    <text evidence="4">The sequence shown here is derived from an EMBL/GenBank/DDBJ whole genome shotgun (WGS) entry which is preliminary data.</text>
</comment>
<dbReference type="RefSeq" id="XP_020122280.1">
    <property type="nucleotide sequence ID" value="XM_020264581.1"/>
</dbReference>
<dbReference type="Proteomes" id="UP000214365">
    <property type="component" value="Unassembled WGS sequence"/>
</dbReference>
<dbReference type="GO" id="GO:0004650">
    <property type="term" value="F:polygalacturonase activity"/>
    <property type="evidence" value="ECO:0007669"/>
    <property type="project" value="InterPro"/>
</dbReference>
<evidence type="ECO:0000259" key="3">
    <source>
        <dbReference type="Pfam" id="PF12708"/>
    </source>
</evidence>
<dbReference type="GeneID" id="31001924"/>
<dbReference type="SUPFAM" id="SSF51126">
    <property type="entry name" value="Pectin lyase-like"/>
    <property type="match status" value="2"/>
</dbReference>
<feature type="chain" id="PRO_5012240105" description="Rhamnogalacturonase A/B/Epimerase-like pectate lyase domain-containing protein" evidence="2">
    <location>
        <begin position="17"/>
        <end position="919"/>
    </location>
</feature>
<feature type="compositionally biased region" description="Low complexity" evidence="1">
    <location>
        <begin position="64"/>
        <end position="129"/>
    </location>
</feature>
<dbReference type="FunFam" id="2.160.20.10:FF:000049">
    <property type="entry name" value="Putative exo-beta-1,3-glucanase"/>
    <property type="match status" value="1"/>
</dbReference>
<feature type="domain" description="Rhamnogalacturonase A/B/Epimerase-like pectate lyase" evidence="3">
    <location>
        <begin position="556"/>
        <end position="615"/>
    </location>
</feature>